<evidence type="ECO:0000256" key="5">
    <source>
        <dbReference type="ARBA" id="ARBA00047422"/>
    </source>
</evidence>
<evidence type="ECO:0000256" key="7">
    <source>
        <dbReference type="RuleBase" id="RU000416"/>
    </source>
</evidence>
<keyword evidence="11" id="KW-1185">Reference proteome</keyword>
<evidence type="ECO:0000313" key="11">
    <source>
        <dbReference type="Proteomes" id="UP000480684"/>
    </source>
</evidence>
<dbReference type="Pfam" id="PF00145">
    <property type="entry name" value="DNA_methylase"/>
    <property type="match status" value="1"/>
</dbReference>
<feature type="compositionally biased region" description="Pro residues" evidence="9">
    <location>
        <begin position="424"/>
        <end position="436"/>
    </location>
</feature>
<accession>A0A7C9US34</accession>
<keyword evidence="3 6" id="KW-0949">S-adenosyl-L-methionine</keyword>
<evidence type="ECO:0000256" key="4">
    <source>
        <dbReference type="ARBA" id="ARBA00022747"/>
    </source>
</evidence>
<dbReference type="InterPro" id="IPR018117">
    <property type="entry name" value="C5_DNA_meth_AS"/>
</dbReference>
<feature type="region of interest" description="Disordered" evidence="9">
    <location>
        <begin position="420"/>
        <end position="442"/>
    </location>
</feature>
<feature type="active site" evidence="6">
    <location>
        <position position="258"/>
    </location>
</feature>
<dbReference type="SUPFAM" id="SSF53335">
    <property type="entry name" value="S-adenosyl-L-methionine-dependent methyltransferases"/>
    <property type="match status" value="1"/>
</dbReference>
<proteinExistence type="inferred from homology"/>
<dbReference type="Proteomes" id="UP000480684">
    <property type="component" value="Unassembled WGS sequence"/>
</dbReference>
<dbReference type="InterPro" id="IPR001525">
    <property type="entry name" value="C5_MeTfrase"/>
</dbReference>
<name>A0A7C9US34_9PROT</name>
<dbReference type="GO" id="GO:0032259">
    <property type="term" value="P:methylation"/>
    <property type="evidence" value="ECO:0007669"/>
    <property type="project" value="UniProtKB-KW"/>
</dbReference>
<reference evidence="10 11" key="1">
    <citation type="submission" date="2020-02" db="EMBL/GenBank/DDBJ databases">
        <authorList>
            <person name="Dziuba M."/>
            <person name="Kuznetsov B."/>
            <person name="Mardanov A."/>
            <person name="Ravin N."/>
            <person name="Grouzdev D."/>
        </authorList>
    </citation>
    <scope>NUCLEOTIDE SEQUENCE [LARGE SCALE GENOMIC DNA]</scope>
    <source>
        <strain evidence="10 11">SpK</strain>
    </source>
</reference>
<dbReference type="NCBIfam" id="TIGR00675">
    <property type="entry name" value="dcm"/>
    <property type="match status" value="1"/>
</dbReference>
<evidence type="ECO:0000256" key="3">
    <source>
        <dbReference type="ARBA" id="ARBA00022691"/>
    </source>
</evidence>
<feature type="region of interest" description="Disordered" evidence="9">
    <location>
        <begin position="503"/>
        <end position="527"/>
    </location>
</feature>
<keyword evidence="2 6" id="KW-0808">Transferase</keyword>
<dbReference type="RefSeq" id="WP_163674617.1">
    <property type="nucleotide sequence ID" value="NZ_JAAIYP010000008.1"/>
</dbReference>
<dbReference type="EC" id="2.1.1.37" evidence="8"/>
<dbReference type="AlphaFoldDB" id="A0A7C9US34"/>
<dbReference type="GO" id="GO:0003886">
    <property type="term" value="F:DNA (cytosine-5-)-methyltransferase activity"/>
    <property type="evidence" value="ECO:0007669"/>
    <property type="project" value="UniProtKB-EC"/>
</dbReference>
<dbReference type="Gene3D" id="3.40.50.150">
    <property type="entry name" value="Vaccinia Virus protein VP39"/>
    <property type="match status" value="1"/>
</dbReference>
<protein>
    <recommendedName>
        <fullName evidence="8">Cytosine-specific methyltransferase</fullName>
        <ecNumber evidence="8">2.1.1.37</ecNumber>
    </recommendedName>
</protein>
<evidence type="ECO:0000256" key="8">
    <source>
        <dbReference type="RuleBase" id="RU000417"/>
    </source>
</evidence>
<comment type="caution">
    <text evidence="10">The sequence shown here is derived from an EMBL/GenBank/DDBJ whole genome shotgun (WGS) entry which is preliminary data.</text>
</comment>
<dbReference type="InterPro" id="IPR050750">
    <property type="entry name" value="C5-MTase"/>
</dbReference>
<sequence length="644" mass="71858">MTIQTLARRTQSEAGRSEADAWDMEMLGASWEKIAFVGTRKRLLAKYEEALKTPPAKVAAALREAALAKDGKQIGEVAARWASDSPGDIRYIPEADKARFRFHVAVVRDLRPERQKRLARRVGDVLEFLGADALKGMPPDDIRAALTERGLPIRRIRDVAMAVRIYRAGIAATEAERPVRQLTMVNLFDGVGAATLAASGLDGRIKVVAVSEVNRYAIEVTSRHNPEIPHLGDVQAIDWPHVVSHYGSIDIISAGFPCQNISAAGDGEGLQGEKSMLFREAVRAMREVQPKYAIIENVEALFNDGERRYDLCQIVREIAKAGYRLDIAHLDATDFGLPMLRPRFYAVAVRKDLAKLLPRRRAWHRHDIVGPRPEVWHELREDGSIDPKDHRLFKHYVRRLGLNLDTCTDITKALDAVRRTDWPEPVPPPEGAPPGAGPTFLPPWERRRPLPKFLGGLVSRFHVPQPAWLGDILDRKPEARLMLPASARRLCVAKWIKEDRKKAKAKRDPRMARMDRHHYDSRNPDLTPRDLTGELVVMASGLSHTLHQHGTYGLGGLGVRPHSHFTATTKPGLAVDQEGMIRLLSLDEQDAMMGFPRGYTYAEVDGQPPTDSDRQAAIGNSMALPCIRHALEGVLIAELCLRGM</sequence>
<keyword evidence="4" id="KW-0680">Restriction system</keyword>
<comment type="catalytic activity">
    <reaction evidence="5 8">
        <text>a 2'-deoxycytidine in DNA + S-adenosyl-L-methionine = a 5-methyl-2'-deoxycytidine in DNA + S-adenosyl-L-homocysteine + H(+)</text>
        <dbReference type="Rhea" id="RHEA:13681"/>
        <dbReference type="Rhea" id="RHEA-COMP:11369"/>
        <dbReference type="Rhea" id="RHEA-COMP:11370"/>
        <dbReference type="ChEBI" id="CHEBI:15378"/>
        <dbReference type="ChEBI" id="CHEBI:57856"/>
        <dbReference type="ChEBI" id="CHEBI:59789"/>
        <dbReference type="ChEBI" id="CHEBI:85452"/>
        <dbReference type="ChEBI" id="CHEBI:85454"/>
        <dbReference type="EC" id="2.1.1.37"/>
    </reaction>
</comment>
<dbReference type="InterPro" id="IPR029063">
    <property type="entry name" value="SAM-dependent_MTases_sf"/>
</dbReference>
<dbReference type="GO" id="GO:0009307">
    <property type="term" value="P:DNA restriction-modification system"/>
    <property type="evidence" value="ECO:0007669"/>
    <property type="project" value="UniProtKB-KW"/>
</dbReference>
<evidence type="ECO:0000256" key="6">
    <source>
        <dbReference type="PROSITE-ProRule" id="PRU01016"/>
    </source>
</evidence>
<gene>
    <name evidence="10" type="primary">dcm</name>
    <name evidence="10" type="ORF">G4223_02615</name>
</gene>
<dbReference type="EMBL" id="JAAIYP010000008">
    <property type="protein sequence ID" value="NFV79007.1"/>
    <property type="molecule type" value="Genomic_DNA"/>
</dbReference>
<comment type="similarity">
    <text evidence="6 7">Belongs to the class I-like SAM-binding methyltransferase superfamily. C5-methyltransferase family.</text>
</comment>
<evidence type="ECO:0000256" key="2">
    <source>
        <dbReference type="ARBA" id="ARBA00022679"/>
    </source>
</evidence>
<dbReference type="PANTHER" id="PTHR46098">
    <property type="entry name" value="TRNA (CYTOSINE(38)-C(5))-METHYLTRANSFERASE"/>
    <property type="match status" value="1"/>
</dbReference>
<dbReference type="PROSITE" id="PS00094">
    <property type="entry name" value="C5_MTASE_1"/>
    <property type="match status" value="1"/>
</dbReference>
<evidence type="ECO:0000256" key="9">
    <source>
        <dbReference type="SAM" id="MobiDB-lite"/>
    </source>
</evidence>
<dbReference type="PRINTS" id="PR00105">
    <property type="entry name" value="C5METTRFRASE"/>
</dbReference>
<evidence type="ECO:0000256" key="1">
    <source>
        <dbReference type="ARBA" id="ARBA00022603"/>
    </source>
</evidence>
<organism evidence="10 11">
    <name type="scientific">Magnetospirillum aberrantis SpK</name>
    <dbReference type="NCBI Taxonomy" id="908842"/>
    <lineage>
        <taxon>Bacteria</taxon>
        <taxon>Pseudomonadati</taxon>
        <taxon>Pseudomonadota</taxon>
        <taxon>Alphaproteobacteria</taxon>
        <taxon>Rhodospirillales</taxon>
        <taxon>Rhodospirillaceae</taxon>
        <taxon>Magnetospirillum</taxon>
    </lineage>
</organism>
<dbReference type="PANTHER" id="PTHR46098:SF1">
    <property type="entry name" value="TRNA (CYTOSINE(38)-C(5))-METHYLTRANSFERASE"/>
    <property type="match status" value="1"/>
</dbReference>
<evidence type="ECO:0000313" key="10">
    <source>
        <dbReference type="EMBL" id="NFV79007.1"/>
    </source>
</evidence>
<keyword evidence="1 6" id="KW-0489">Methyltransferase</keyword>
<dbReference type="PROSITE" id="PS51679">
    <property type="entry name" value="SAM_MT_C5"/>
    <property type="match status" value="1"/>
</dbReference>